<feature type="domain" description="Rhodanese" evidence="2">
    <location>
        <begin position="307"/>
        <end position="387"/>
    </location>
</feature>
<dbReference type="PANTHER" id="PTHR43855:SF1">
    <property type="entry name" value="THIOSULFATE SULFURTRANSFERASE"/>
    <property type="match status" value="1"/>
</dbReference>
<dbReference type="RefSeq" id="WP_341374613.1">
    <property type="nucleotide sequence ID" value="NZ_JBBUTF010000011.1"/>
</dbReference>
<organism evidence="3 4">
    <name type="scientific">Pseudaquabacterium rugosum</name>
    <dbReference type="NCBI Taxonomy" id="2984194"/>
    <lineage>
        <taxon>Bacteria</taxon>
        <taxon>Pseudomonadati</taxon>
        <taxon>Pseudomonadota</taxon>
        <taxon>Betaproteobacteria</taxon>
        <taxon>Burkholderiales</taxon>
        <taxon>Sphaerotilaceae</taxon>
        <taxon>Pseudaquabacterium</taxon>
    </lineage>
</organism>
<dbReference type="InterPro" id="IPR001763">
    <property type="entry name" value="Rhodanese-like_dom"/>
</dbReference>
<evidence type="ECO:0000313" key="3">
    <source>
        <dbReference type="EMBL" id="MEK8026828.1"/>
    </source>
</evidence>
<dbReference type="Proteomes" id="UP001368500">
    <property type="component" value="Unassembled WGS sequence"/>
</dbReference>
<evidence type="ECO:0000256" key="1">
    <source>
        <dbReference type="ARBA" id="ARBA00022737"/>
    </source>
</evidence>
<accession>A0ABU9BAA2</accession>
<feature type="domain" description="Rhodanese" evidence="2">
    <location>
        <begin position="160"/>
        <end position="251"/>
    </location>
</feature>
<name>A0ABU9BAA2_9BURK</name>
<gene>
    <name evidence="3" type="ORF">AACH11_12730</name>
</gene>
<dbReference type="PROSITE" id="PS50206">
    <property type="entry name" value="RHODANESE_3"/>
    <property type="match status" value="4"/>
</dbReference>
<reference evidence="3 4" key="1">
    <citation type="submission" date="2024-04" db="EMBL/GenBank/DDBJ databases">
        <title>Novel species of the genus Ideonella isolated from streams.</title>
        <authorList>
            <person name="Lu H."/>
        </authorList>
    </citation>
    <scope>NUCLEOTIDE SEQUENCE [LARGE SCALE GENOMIC DNA]</scope>
    <source>
        <strain evidence="3 4">BYS139W</strain>
    </source>
</reference>
<dbReference type="PANTHER" id="PTHR43855">
    <property type="entry name" value="THIOSULFATE SULFURTRANSFERASE"/>
    <property type="match status" value="1"/>
</dbReference>
<keyword evidence="1" id="KW-0677">Repeat</keyword>
<dbReference type="Pfam" id="PF00581">
    <property type="entry name" value="Rhodanese"/>
    <property type="match status" value="2"/>
</dbReference>
<feature type="domain" description="Rhodanese" evidence="2">
    <location>
        <begin position="418"/>
        <end position="506"/>
    </location>
</feature>
<evidence type="ECO:0000259" key="2">
    <source>
        <dbReference type="PROSITE" id="PS50206"/>
    </source>
</evidence>
<comment type="caution">
    <text evidence="3">The sequence shown here is derived from an EMBL/GenBank/DDBJ whole genome shotgun (WGS) entry which is preliminary data.</text>
</comment>
<keyword evidence="4" id="KW-1185">Reference proteome</keyword>
<dbReference type="EMBL" id="JBBUTF010000011">
    <property type="protein sequence ID" value="MEK8026828.1"/>
    <property type="molecule type" value="Genomic_DNA"/>
</dbReference>
<dbReference type="SMART" id="SM00450">
    <property type="entry name" value="RHOD"/>
    <property type="match status" value="4"/>
</dbReference>
<protein>
    <submittedName>
        <fullName evidence="3">Rhodanese-like domain-containing protein</fullName>
    </submittedName>
</protein>
<sequence>MSLILNPDIAVPRMDPADVRRHLLAGDEIALLDVREEHPHAQAHPLWAAQLSVNRIELEAPWRLPRRAVPIVVFDHGEGLAVTAARRLQALGHTAVHLLADAAQAGREDAALDGLQAWSDAGGELFRDVNVPSKAFGELVEHVVATPSLPAESVQALLQEGADVVVLDARRYDEFHTMSIPGGISVPGGELALRARQLAPDPATAIIVNCAGRTRSLIGSQSLINAGLPNPVAALRNGTIGWTLAGQTLDHGATRRAPDGAVPEAQHQAARARALALAEAAGAQRLDAAGLARWEAEAGIRTLYRWDVRGADEYAAGHRPGFGHAPGGQLVQETDVHAPVRGARIVLADGGPARDGVRAPMTAHWLAQMGWTVGWIDAEADADAPLETGAWRPPAAVRPLTPGVSAITVVELAQTLASDRPPRVLDLTTSARHVHGHVPGAAWLLRSDLAQVSRRCPPADRIVLTCGSSALAWFAAADLARLTDVPVQVLEGGNAAWAAAGHALEAGAQRLLSPRIDRYQRPYEGTDAPREAMQAYLDWEFGLVAQLGRDGTHGFRVLDPTTLG</sequence>
<dbReference type="SUPFAM" id="SSF52821">
    <property type="entry name" value="Rhodanese/Cell cycle control phosphatase"/>
    <property type="match status" value="4"/>
</dbReference>
<dbReference type="InterPro" id="IPR051126">
    <property type="entry name" value="Thiosulfate_sulfurtransferase"/>
</dbReference>
<evidence type="ECO:0000313" key="4">
    <source>
        <dbReference type="Proteomes" id="UP001368500"/>
    </source>
</evidence>
<dbReference type="Gene3D" id="3.40.250.10">
    <property type="entry name" value="Rhodanese-like domain"/>
    <property type="match status" value="4"/>
</dbReference>
<dbReference type="InterPro" id="IPR036873">
    <property type="entry name" value="Rhodanese-like_dom_sf"/>
</dbReference>
<proteinExistence type="predicted"/>
<feature type="domain" description="Rhodanese" evidence="2">
    <location>
        <begin position="25"/>
        <end position="127"/>
    </location>
</feature>